<dbReference type="SUPFAM" id="SSF53474">
    <property type="entry name" value="alpha/beta-Hydrolases"/>
    <property type="match status" value="1"/>
</dbReference>
<evidence type="ECO:0000256" key="3">
    <source>
        <dbReference type="ARBA" id="ARBA00023098"/>
    </source>
</evidence>
<accession>A0ABR0IZF0</accession>
<dbReference type="PIRSF" id="PIRSF018169">
    <property type="entry name" value="PAF_acetylhydrolase"/>
    <property type="match status" value="1"/>
</dbReference>
<evidence type="ECO:0000256" key="1">
    <source>
        <dbReference type="ARBA" id="ARBA00022801"/>
    </source>
</evidence>
<sequence length="599" mass="66050">MFLLVLDLFLELLWRVTPTKMISSYLNPIPTLPKPLGPHKVGTTEWEIPAAEIPSQAPVPDCKISTIKFRIYYPTTDDASSKVSVPWLPQPQGTWQKAYAAFLGFKPRVQSIISALPFTLNYTNIPAVADAPLLPRDKSSKYPVAIFSHGLGGNYNTYSSICTSLASFGIVCAAPEHRDGSAPVSLIRSSDGSIVETIPYQKHPHSPTSEVLNSRNAQLRIRLWELDQLFSVLTSLNEGKNFSNYAYPENKAPENPSFQDTLDFQPGHVTWVGHSFGAATIAQFVKSVYYHESLPSLKGTQYENDLNWRPVYKASENSELVRQITPESPVGLLDLWTMPLRSDLTKWLWERPLPCYDRKVAPETDSATPNVVAVVTAEFYKYTELLNRMKAALSAKPAEIAVLLDRLNPPKEPKFDAATIPTPPNKAAALEPELDDELDLTANEDAGDLEADNASSPSTSSVPSRASSPSPSETSSVSSMASSNQMEASASSSTTSFAPSIEQTKSCPTEPKLFLIPESAHLSQSDFGVLFPRLTRYLMNAQEPIETIHLNVRAVLAAMRGMGLEIEAYRKGEDSEAEIDELLTDRCPEKRFVPQSLVE</sequence>
<feature type="compositionally biased region" description="Low complexity" evidence="5">
    <location>
        <begin position="455"/>
        <end position="496"/>
    </location>
</feature>
<name>A0ABR0IZF0_9EURO</name>
<dbReference type="EC" id="3.1.1.47" evidence="4"/>
<dbReference type="PANTHER" id="PTHR10272">
    <property type="entry name" value="PLATELET-ACTIVATING FACTOR ACETYLHYDROLASE"/>
    <property type="match status" value="1"/>
</dbReference>
<feature type="region of interest" description="Disordered" evidence="5">
    <location>
        <begin position="448"/>
        <end position="504"/>
    </location>
</feature>
<evidence type="ECO:0000256" key="6">
    <source>
        <dbReference type="SAM" id="SignalP"/>
    </source>
</evidence>
<dbReference type="EMBL" id="JAVRRF010000030">
    <property type="protein sequence ID" value="KAK5052382.1"/>
    <property type="molecule type" value="Genomic_DNA"/>
</dbReference>
<keyword evidence="2 4" id="KW-0442">Lipid degradation</keyword>
<reference evidence="7 8" key="1">
    <citation type="submission" date="2023-08" db="EMBL/GenBank/DDBJ databases">
        <title>Black Yeasts Isolated from many extreme environments.</title>
        <authorList>
            <person name="Coleine C."/>
            <person name="Stajich J.E."/>
            <person name="Selbmann L."/>
        </authorList>
    </citation>
    <scope>NUCLEOTIDE SEQUENCE [LARGE SCALE GENOMIC DNA]</scope>
    <source>
        <strain evidence="7 8">CCFEE 6328</strain>
    </source>
</reference>
<evidence type="ECO:0000256" key="5">
    <source>
        <dbReference type="SAM" id="MobiDB-lite"/>
    </source>
</evidence>
<keyword evidence="8" id="KW-1185">Reference proteome</keyword>
<gene>
    <name evidence="7" type="ORF">LTR69_009918</name>
</gene>
<keyword evidence="3 4" id="KW-0443">Lipid metabolism</keyword>
<evidence type="ECO:0000313" key="8">
    <source>
        <dbReference type="Proteomes" id="UP001345691"/>
    </source>
</evidence>
<dbReference type="PANTHER" id="PTHR10272:SF7">
    <property type="entry name" value="PHOSPHOLIPASE-RELATED"/>
    <property type="match status" value="1"/>
</dbReference>
<dbReference type="Proteomes" id="UP001345691">
    <property type="component" value="Unassembled WGS sequence"/>
</dbReference>
<feature type="signal peptide" evidence="6">
    <location>
        <begin position="1"/>
        <end position="18"/>
    </location>
</feature>
<protein>
    <recommendedName>
        <fullName evidence="4">Putative phospholipase</fullName>
        <ecNumber evidence="4">3.1.1.47</ecNumber>
    </recommendedName>
</protein>
<feature type="chain" id="PRO_5047010238" description="Putative phospholipase" evidence="6">
    <location>
        <begin position="19"/>
        <end position="599"/>
    </location>
</feature>
<keyword evidence="1 4" id="KW-0378">Hydrolase</keyword>
<keyword evidence="6" id="KW-0732">Signal</keyword>
<proteinExistence type="inferred from homology"/>
<dbReference type="Gene3D" id="3.40.50.1820">
    <property type="entry name" value="alpha/beta hydrolase"/>
    <property type="match status" value="1"/>
</dbReference>
<comment type="catalytic activity">
    <reaction evidence="4">
        <text>a 1-O-alkyl-2-acetyl-sn-glycero-3-phosphocholine + H2O = a 1-O-alkyl-sn-glycero-3-phosphocholine + acetate + H(+)</text>
        <dbReference type="Rhea" id="RHEA:17777"/>
        <dbReference type="ChEBI" id="CHEBI:15377"/>
        <dbReference type="ChEBI" id="CHEBI:15378"/>
        <dbReference type="ChEBI" id="CHEBI:30089"/>
        <dbReference type="ChEBI" id="CHEBI:30909"/>
        <dbReference type="ChEBI" id="CHEBI:36707"/>
        <dbReference type="EC" id="3.1.1.47"/>
    </reaction>
</comment>
<organism evidence="7 8">
    <name type="scientific">Exophiala sideris</name>
    <dbReference type="NCBI Taxonomy" id="1016849"/>
    <lineage>
        <taxon>Eukaryota</taxon>
        <taxon>Fungi</taxon>
        <taxon>Dikarya</taxon>
        <taxon>Ascomycota</taxon>
        <taxon>Pezizomycotina</taxon>
        <taxon>Eurotiomycetes</taxon>
        <taxon>Chaetothyriomycetidae</taxon>
        <taxon>Chaetothyriales</taxon>
        <taxon>Herpotrichiellaceae</taxon>
        <taxon>Exophiala</taxon>
    </lineage>
</organism>
<dbReference type="InterPro" id="IPR029058">
    <property type="entry name" value="AB_hydrolase_fold"/>
</dbReference>
<evidence type="ECO:0000256" key="2">
    <source>
        <dbReference type="ARBA" id="ARBA00022963"/>
    </source>
</evidence>
<comment type="caution">
    <text evidence="7">The sequence shown here is derived from an EMBL/GenBank/DDBJ whole genome shotgun (WGS) entry which is preliminary data.</text>
</comment>
<evidence type="ECO:0000256" key="4">
    <source>
        <dbReference type="PIRNR" id="PIRNR018169"/>
    </source>
</evidence>
<dbReference type="InterPro" id="IPR016715">
    <property type="entry name" value="PAF_acetylhydro_eukaryote"/>
</dbReference>
<comment type="similarity">
    <text evidence="4">Belongs to the serine esterase family.</text>
</comment>
<evidence type="ECO:0000313" key="7">
    <source>
        <dbReference type="EMBL" id="KAK5052382.1"/>
    </source>
</evidence>
<dbReference type="Pfam" id="PF03403">
    <property type="entry name" value="PAF-AH_p_II"/>
    <property type="match status" value="1"/>
</dbReference>